<dbReference type="HOGENOM" id="CLU_841995_0_0_1"/>
<evidence type="ECO:0000256" key="3">
    <source>
        <dbReference type="ARBA" id="ARBA00022989"/>
    </source>
</evidence>
<evidence type="ECO:0000256" key="4">
    <source>
        <dbReference type="ARBA" id="ARBA00023136"/>
    </source>
</evidence>
<dbReference type="STRING" id="1116229.S3DH78"/>
<comment type="subcellular location">
    <subcellularLocation>
        <location evidence="1">Membrane</location>
        <topology evidence="1">Single-pass membrane protein</topology>
    </subcellularLocation>
</comment>
<evidence type="ECO:0000256" key="1">
    <source>
        <dbReference type="ARBA" id="ARBA00004167"/>
    </source>
</evidence>
<dbReference type="KEGG" id="glz:GLAREA_08677"/>
<protein>
    <recommendedName>
        <fullName evidence="9">Ricin B lectin domain-containing protein</fullName>
    </recommendedName>
</protein>
<feature type="region of interest" description="Disordered" evidence="5">
    <location>
        <begin position="274"/>
        <end position="294"/>
    </location>
</feature>
<evidence type="ECO:0000256" key="2">
    <source>
        <dbReference type="ARBA" id="ARBA00022692"/>
    </source>
</evidence>
<feature type="region of interest" description="Disordered" evidence="5">
    <location>
        <begin position="245"/>
        <end position="264"/>
    </location>
</feature>
<organism evidence="7 8">
    <name type="scientific">Glarea lozoyensis (strain ATCC 20868 / MF5171)</name>
    <dbReference type="NCBI Taxonomy" id="1116229"/>
    <lineage>
        <taxon>Eukaryota</taxon>
        <taxon>Fungi</taxon>
        <taxon>Dikarya</taxon>
        <taxon>Ascomycota</taxon>
        <taxon>Pezizomycotina</taxon>
        <taxon>Leotiomycetes</taxon>
        <taxon>Helotiales</taxon>
        <taxon>Helotiaceae</taxon>
        <taxon>Glarea</taxon>
    </lineage>
</organism>
<accession>S3DH78</accession>
<dbReference type="GO" id="GO:0071944">
    <property type="term" value="C:cell periphery"/>
    <property type="evidence" value="ECO:0007669"/>
    <property type="project" value="UniProtKB-ARBA"/>
</dbReference>
<dbReference type="Proteomes" id="UP000016922">
    <property type="component" value="Unassembled WGS sequence"/>
</dbReference>
<keyword evidence="2 6" id="KW-0812">Transmembrane</keyword>
<reference evidence="7 8" key="1">
    <citation type="journal article" date="2013" name="BMC Genomics">
        <title>Genomics-driven discovery of the pneumocandin biosynthetic gene cluster in the fungus Glarea lozoyensis.</title>
        <authorList>
            <person name="Chen L."/>
            <person name="Yue Q."/>
            <person name="Zhang X."/>
            <person name="Xiang M."/>
            <person name="Wang C."/>
            <person name="Li S."/>
            <person name="Che Y."/>
            <person name="Ortiz-Lopez F.J."/>
            <person name="Bills G.F."/>
            <person name="Liu X."/>
            <person name="An Z."/>
        </authorList>
    </citation>
    <scope>NUCLEOTIDE SEQUENCE [LARGE SCALE GENOMIC DNA]</scope>
    <source>
        <strain evidence="8">ATCC 20868 / MF5171</strain>
    </source>
</reference>
<evidence type="ECO:0008006" key="9">
    <source>
        <dbReference type="Google" id="ProtNLM"/>
    </source>
</evidence>
<name>S3DH78_GLAL2</name>
<dbReference type="OMA" id="WYHITES"/>
<dbReference type="SUPFAM" id="SSF50370">
    <property type="entry name" value="Ricin B-like lectins"/>
    <property type="match status" value="1"/>
</dbReference>
<feature type="transmembrane region" description="Helical" evidence="6">
    <location>
        <begin position="215"/>
        <end position="237"/>
    </location>
</feature>
<keyword evidence="8" id="KW-1185">Reference proteome</keyword>
<dbReference type="eggNOG" id="ENOG502SY1T">
    <property type="taxonomic scope" value="Eukaryota"/>
</dbReference>
<dbReference type="InterPro" id="IPR051694">
    <property type="entry name" value="Immunoregulatory_rcpt-like"/>
</dbReference>
<dbReference type="GO" id="GO:0016020">
    <property type="term" value="C:membrane"/>
    <property type="evidence" value="ECO:0007669"/>
    <property type="project" value="UniProtKB-SubCell"/>
</dbReference>
<dbReference type="GeneID" id="19467725"/>
<feature type="region of interest" description="Disordered" evidence="5">
    <location>
        <begin position="167"/>
        <end position="212"/>
    </location>
</feature>
<feature type="compositionally biased region" description="Low complexity" evidence="5">
    <location>
        <begin position="168"/>
        <end position="212"/>
    </location>
</feature>
<keyword evidence="3 6" id="KW-1133">Transmembrane helix</keyword>
<evidence type="ECO:0000313" key="7">
    <source>
        <dbReference type="EMBL" id="EPE36514.1"/>
    </source>
</evidence>
<dbReference type="EMBL" id="KE145352">
    <property type="protein sequence ID" value="EPE36514.1"/>
    <property type="molecule type" value="Genomic_DNA"/>
</dbReference>
<dbReference type="OrthoDB" id="4158815at2759"/>
<proteinExistence type="predicted"/>
<dbReference type="PANTHER" id="PTHR15549">
    <property type="entry name" value="PAIRED IMMUNOGLOBULIN-LIKE TYPE 2 RECEPTOR"/>
    <property type="match status" value="1"/>
</dbReference>
<keyword evidence="4 6" id="KW-0472">Membrane</keyword>
<evidence type="ECO:0000256" key="6">
    <source>
        <dbReference type="SAM" id="Phobius"/>
    </source>
</evidence>
<dbReference type="InterPro" id="IPR035992">
    <property type="entry name" value="Ricin_B-like_lectins"/>
</dbReference>
<evidence type="ECO:0000256" key="5">
    <source>
        <dbReference type="SAM" id="MobiDB-lite"/>
    </source>
</evidence>
<evidence type="ECO:0000313" key="8">
    <source>
        <dbReference type="Proteomes" id="UP000016922"/>
    </source>
</evidence>
<dbReference type="AlphaFoldDB" id="S3DH78"/>
<sequence>MSNFDTNRWYQIYLLDNTVQSLAGTILYNQGRSGAVFIQDTNLTSGGQQWQIFPFNETYHVLRTKDSGPTGYLHASFSVDETTPGLTVPDMRDAEIQDDSMFWQIDPWGDGTFFMTNANNGSDWHLNVKDTGLMSLSSNVTQPQGGQQFNFGRLDAIDDVKYSSVILPPSASEPTQTPSPATSQTVPSPTPSQTTPSPTPSSTSSSNGLSSGAQAAIGASLGGAAAICFLILAFFLMRRRKRQKNSLEYPPEYSKDGSMGPFIRKVPNELDARTNPVELPTSAHSVELPVSRAK</sequence>
<gene>
    <name evidence="7" type="ORF">GLAREA_08677</name>
</gene>
<dbReference type="RefSeq" id="XP_008075829.1">
    <property type="nucleotide sequence ID" value="XM_008077638.1"/>
</dbReference>
<dbReference type="PANTHER" id="PTHR15549:SF30">
    <property type="entry name" value="MID2 DOMAIN-CONTAINING PROTEIN"/>
    <property type="match status" value="1"/>
</dbReference>